<evidence type="ECO:0000256" key="3">
    <source>
        <dbReference type="ARBA" id="ARBA00023125"/>
    </source>
</evidence>
<evidence type="ECO:0000256" key="2">
    <source>
        <dbReference type="ARBA" id="ARBA00022908"/>
    </source>
</evidence>
<dbReference type="Proteomes" id="UP000640583">
    <property type="component" value="Unassembled WGS sequence"/>
</dbReference>
<gene>
    <name evidence="8" type="ORF">H1D41_05945</name>
</gene>
<dbReference type="GO" id="GO:0015074">
    <property type="term" value="P:DNA integration"/>
    <property type="evidence" value="ECO:0007669"/>
    <property type="project" value="UniProtKB-KW"/>
</dbReference>
<sequence>MQTILYARVSTRDQTLEHQITQAEAAGFNIDEVVADHGVSGVQHKLRERPEGRRLYDKLRAGDVLVLRWLDRLGRNYDDVTDAVRHFIRKGVVIRTIINDMTFDGATTDPVQQAVRDALIAFLAATAQAQAEATKVAQQAGIELAKEKGDRFRGRKPSYDRQTFDMAVSLIGLGHGPSAVAKETGLSRQAVIRIRDNTNDAVAAMERWGL</sequence>
<dbReference type="AlphaFoldDB" id="A0A8J7LK48"/>
<reference evidence="8" key="1">
    <citation type="submission" date="2020-10" db="EMBL/GenBank/DDBJ databases">
        <title>Paenihalocynthiibacter styelae gen. nov., sp. nov., isolated from stalked sea squirt Styela clava.</title>
        <authorList>
            <person name="Kim Y.-O."/>
            <person name="Yoon J.-H."/>
        </authorList>
    </citation>
    <scope>NUCLEOTIDE SEQUENCE</scope>
    <source>
        <strain evidence="8">MYP1-1</strain>
    </source>
</reference>
<feature type="active site" description="O-(5'-phospho-DNA)-serine intermediate" evidence="5 6">
    <location>
        <position position="10"/>
    </location>
</feature>
<dbReference type="InterPro" id="IPR006120">
    <property type="entry name" value="Resolvase_HTH_dom"/>
</dbReference>
<dbReference type="InterPro" id="IPR006118">
    <property type="entry name" value="Recombinase_CS"/>
</dbReference>
<dbReference type="SMART" id="SM00857">
    <property type="entry name" value="Resolvase"/>
    <property type="match status" value="1"/>
</dbReference>
<dbReference type="Pfam" id="PF02796">
    <property type="entry name" value="HTH_7"/>
    <property type="match status" value="1"/>
</dbReference>
<evidence type="ECO:0000256" key="5">
    <source>
        <dbReference type="PIRSR" id="PIRSR606118-50"/>
    </source>
</evidence>
<dbReference type="GO" id="GO:0003677">
    <property type="term" value="F:DNA binding"/>
    <property type="evidence" value="ECO:0007669"/>
    <property type="project" value="UniProtKB-KW"/>
</dbReference>
<feature type="domain" description="Resolvase/invertase-type recombinase catalytic" evidence="7">
    <location>
        <begin position="2"/>
        <end position="149"/>
    </location>
</feature>
<evidence type="ECO:0000256" key="6">
    <source>
        <dbReference type="PROSITE-ProRule" id="PRU10137"/>
    </source>
</evidence>
<dbReference type="InterPro" id="IPR050639">
    <property type="entry name" value="SSR_resolvase"/>
</dbReference>
<dbReference type="GO" id="GO:0000150">
    <property type="term" value="F:DNA strand exchange activity"/>
    <property type="evidence" value="ECO:0007669"/>
    <property type="project" value="InterPro"/>
</dbReference>
<dbReference type="CDD" id="cd03768">
    <property type="entry name" value="SR_ResInv"/>
    <property type="match status" value="1"/>
</dbReference>
<evidence type="ECO:0000313" key="8">
    <source>
        <dbReference type="EMBL" id="MBI1493175.1"/>
    </source>
</evidence>
<dbReference type="SUPFAM" id="SSF53041">
    <property type="entry name" value="Resolvase-like"/>
    <property type="match status" value="1"/>
</dbReference>
<dbReference type="Pfam" id="PF00239">
    <property type="entry name" value="Resolvase"/>
    <property type="match status" value="1"/>
</dbReference>
<dbReference type="Gene3D" id="3.40.50.1390">
    <property type="entry name" value="Resolvase, N-terminal catalytic domain"/>
    <property type="match status" value="1"/>
</dbReference>
<dbReference type="PROSITE" id="PS00397">
    <property type="entry name" value="RECOMBINASES_1"/>
    <property type="match status" value="1"/>
</dbReference>
<evidence type="ECO:0000259" key="7">
    <source>
        <dbReference type="PROSITE" id="PS51736"/>
    </source>
</evidence>
<dbReference type="InterPro" id="IPR036162">
    <property type="entry name" value="Resolvase-like_N_sf"/>
</dbReference>
<keyword evidence="2" id="KW-0229">DNA integration</keyword>
<accession>A0A8J7LK48</accession>
<organism evidence="8 9">
    <name type="scientific">Halocynthiibacter styelae</name>
    <dbReference type="NCBI Taxonomy" id="2761955"/>
    <lineage>
        <taxon>Bacteria</taxon>
        <taxon>Pseudomonadati</taxon>
        <taxon>Pseudomonadota</taxon>
        <taxon>Alphaproteobacteria</taxon>
        <taxon>Rhodobacterales</taxon>
        <taxon>Paracoccaceae</taxon>
        <taxon>Halocynthiibacter</taxon>
    </lineage>
</organism>
<proteinExistence type="inferred from homology"/>
<evidence type="ECO:0000256" key="1">
    <source>
        <dbReference type="ARBA" id="ARBA00009913"/>
    </source>
</evidence>
<keyword evidence="9" id="KW-1185">Reference proteome</keyword>
<name>A0A8J7LK48_9RHOB</name>
<comment type="caution">
    <text evidence="8">The sequence shown here is derived from an EMBL/GenBank/DDBJ whole genome shotgun (WGS) entry which is preliminary data.</text>
</comment>
<dbReference type="PANTHER" id="PTHR30461">
    <property type="entry name" value="DNA-INVERTASE FROM LAMBDOID PROPHAGE"/>
    <property type="match status" value="1"/>
</dbReference>
<comment type="similarity">
    <text evidence="1">Belongs to the site-specific recombinase resolvase family.</text>
</comment>
<dbReference type="PROSITE" id="PS51736">
    <property type="entry name" value="RECOMBINASES_3"/>
    <property type="match status" value="1"/>
</dbReference>
<dbReference type="PANTHER" id="PTHR30461:SF26">
    <property type="entry name" value="RESOLVASE HOMOLOG YNEB"/>
    <property type="match status" value="1"/>
</dbReference>
<evidence type="ECO:0000313" key="9">
    <source>
        <dbReference type="Proteomes" id="UP000640583"/>
    </source>
</evidence>
<dbReference type="EMBL" id="JADCKQ010000003">
    <property type="protein sequence ID" value="MBI1493175.1"/>
    <property type="molecule type" value="Genomic_DNA"/>
</dbReference>
<dbReference type="RefSeq" id="WP_228848020.1">
    <property type="nucleotide sequence ID" value="NZ_JADCKQ010000003.1"/>
</dbReference>
<evidence type="ECO:0000256" key="4">
    <source>
        <dbReference type="ARBA" id="ARBA00023172"/>
    </source>
</evidence>
<dbReference type="InterPro" id="IPR006119">
    <property type="entry name" value="Resolv_N"/>
</dbReference>
<dbReference type="PROSITE" id="PS00398">
    <property type="entry name" value="RECOMBINASES_2"/>
    <property type="match status" value="1"/>
</dbReference>
<protein>
    <submittedName>
        <fullName evidence="8">Recombinase family protein</fullName>
    </submittedName>
</protein>
<keyword evidence="4" id="KW-0233">DNA recombination</keyword>
<keyword evidence="3" id="KW-0238">DNA-binding</keyword>